<sequence>MAPGLRFPDPQSHIAPPTTQFPPLRFMPPTLGAIDRRVAQEMASGIVGGETTPLPWSAYNQHSLYRLSEWSQQLLRNPASTFYFHVPYEEPSIIHLATPIPSNVFQQHIFSQVKLYDQSLQPFAVFKTQLGQRNLARGVTMQIAGVELMYIAKANSVFNQRTRLQSVPLQQVFHYIEHGMQ</sequence>
<gene>
    <name evidence="1" type="ORF">SRS1_10066</name>
</gene>
<organism evidence="1 2">
    <name type="scientific">Sporisorium reilianum f. sp. reilianum</name>
    <dbReference type="NCBI Taxonomy" id="72559"/>
    <lineage>
        <taxon>Eukaryota</taxon>
        <taxon>Fungi</taxon>
        <taxon>Dikarya</taxon>
        <taxon>Basidiomycota</taxon>
        <taxon>Ustilaginomycotina</taxon>
        <taxon>Ustilaginomycetes</taxon>
        <taxon>Ustilaginales</taxon>
        <taxon>Ustilaginaceae</taxon>
        <taxon>Sporisorium</taxon>
    </lineage>
</organism>
<proteinExistence type="predicted"/>
<accession>A0A2N8ULE3</accession>
<reference evidence="1 2" key="1">
    <citation type="submission" date="2017-02" db="EMBL/GenBank/DDBJ databases">
        <authorList>
            <person name="Peterson S.W."/>
        </authorList>
    </citation>
    <scope>NUCLEOTIDE SEQUENCE [LARGE SCALE GENOMIC DNA]</scope>
    <source>
        <strain evidence="1 2">SRS1_H2-8</strain>
    </source>
</reference>
<dbReference type="AlphaFoldDB" id="A0A2N8ULE3"/>
<evidence type="ECO:0000313" key="1">
    <source>
        <dbReference type="EMBL" id="SJX65735.1"/>
    </source>
</evidence>
<protein>
    <submittedName>
        <fullName evidence="1">Uncharacterized protein</fullName>
    </submittedName>
</protein>
<dbReference type="EMBL" id="LT795072">
    <property type="protein sequence ID" value="SJX65735.1"/>
    <property type="molecule type" value="Genomic_DNA"/>
</dbReference>
<evidence type="ECO:0000313" key="2">
    <source>
        <dbReference type="Proteomes" id="UP000239563"/>
    </source>
</evidence>
<name>A0A2N8ULE3_9BASI</name>
<dbReference type="Proteomes" id="UP000239563">
    <property type="component" value="Chromosome XIX"/>
</dbReference>